<evidence type="ECO:0000313" key="2">
    <source>
        <dbReference type="Proteomes" id="UP000827986"/>
    </source>
</evidence>
<organism evidence="1 2">
    <name type="scientific">Mauremys mutica</name>
    <name type="common">yellowpond turtle</name>
    <dbReference type="NCBI Taxonomy" id="74926"/>
    <lineage>
        <taxon>Eukaryota</taxon>
        <taxon>Metazoa</taxon>
        <taxon>Chordata</taxon>
        <taxon>Craniata</taxon>
        <taxon>Vertebrata</taxon>
        <taxon>Euteleostomi</taxon>
        <taxon>Archelosauria</taxon>
        <taxon>Testudinata</taxon>
        <taxon>Testudines</taxon>
        <taxon>Cryptodira</taxon>
        <taxon>Durocryptodira</taxon>
        <taxon>Testudinoidea</taxon>
        <taxon>Geoemydidae</taxon>
        <taxon>Geoemydinae</taxon>
        <taxon>Mauremys</taxon>
    </lineage>
</organism>
<accession>A0A9D4B1Q8</accession>
<evidence type="ECO:0000313" key="1">
    <source>
        <dbReference type="EMBL" id="KAH1176985.1"/>
    </source>
</evidence>
<name>A0A9D4B1Q8_9SAUR</name>
<dbReference type="AlphaFoldDB" id="A0A9D4B1Q8"/>
<reference evidence="1" key="1">
    <citation type="submission" date="2021-09" db="EMBL/GenBank/DDBJ databases">
        <title>The genome of Mauremys mutica provides insights into the evolution of semi-aquatic lifestyle.</title>
        <authorList>
            <person name="Gong S."/>
            <person name="Gao Y."/>
        </authorList>
    </citation>
    <scope>NUCLEOTIDE SEQUENCE</scope>
    <source>
        <strain evidence="1">MM-2020</strain>
        <tissue evidence="1">Muscle</tissue>
    </source>
</reference>
<proteinExistence type="predicted"/>
<gene>
    <name evidence="1" type="ORF">KIL84_010687</name>
</gene>
<protein>
    <submittedName>
        <fullName evidence="1">Uncharacterized protein</fullName>
    </submittedName>
</protein>
<dbReference type="EMBL" id="JAHDVG010000474">
    <property type="protein sequence ID" value="KAH1176985.1"/>
    <property type="molecule type" value="Genomic_DNA"/>
</dbReference>
<dbReference type="Proteomes" id="UP000827986">
    <property type="component" value="Unassembled WGS sequence"/>
</dbReference>
<keyword evidence="2" id="KW-1185">Reference proteome</keyword>
<comment type="caution">
    <text evidence="1">The sequence shown here is derived from an EMBL/GenBank/DDBJ whole genome shotgun (WGS) entry which is preliminary data.</text>
</comment>
<sequence>MPHIRSWDLFALEEALYASQDQAQSKTTSQEDEVLPALCRNGRSAGCCRDYCNVSQTLIPLRFYRAPDHTMKWNGL</sequence>